<dbReference type="RefSeq" id="WP_133619563.1">
    <property type="nucleotide sequence ID" value="NZ_SNZE01000007.1"/>
</dbReference>
<protein>
    <submittedName>
        <fullName evidence="2">Prepilin-type N-terminal cleavage/methylation domain-containing protein</fullName>
    </submittedName>
</protein>
<dbReference type="Proteomes" id="UP000294480">
    <property type="component" value="Unassembled WGS sequence"/>
</dbReference>
<evidence type="ECO:0000313" key="3">
    <source>
        <dbReference type="Proteomes" id="UP000294480"/>
    </source>
</evidence>
<gene>
    <name evidence="2" type="ORF">DFR44_10774</name>
</gene>
<keyword evidence="1" id="KW-0472">Membrane</keyword>
<dbReference type="AlphaFoldDB" id="A0A4R6Y8W2"/>
<feature type="transmembrane region" description="Helical" evidence="1">
    <location>
        <begin position="12"/>
        <end position="36"/>
    </location>
</feature>
<evidence type="ECO:0000313" key="2">
    <source>
        <dbReference type="EMBL" id="TDR31857.1"/>
    </source>
</evidence>
<dbReference type="EMBL" id="SNZE01000007">
    <property type="protein sequence ID" value="TDR31857.1"/>
    <property type="molecule type" value="Genomic_DNA"/>
</dbReference>
<proteinExistence type="predicted"/>
<keyword evidence="3" id="KW-1185">Reference proteome</keyword>
<accession>A0A4R6Y8W2</accession>
<organism evidence="2 3">
    <name type="scientific">Hydromonas duriensis</name>
    <dbReference type="NCBI Taxonomy" id="1527608"/>
    <lineage>
        <taxon>Bacteria</taxon>
        <taxon>Pseudomonadati</taxon>
        <taxon>Pseudomonadota</taxon>
        <taxon>Betaproteobacteria</taxon>
        <taxon>Burkholderiales</taxon>
        <taxon>Burkholderiaceae</taxon>
        <taxon>Hydromonas</taxon>
    </lineage>
</organism>
<evidence type="ECO:0000256" key="1">
    <source>
        <dbReference type="SAM" id="Phobius"/>
    </source>
</evidence>
<keyword evidence="1" id="KW-1133">Transmembrane helix</keyword>
<dbReference type="OrthoDB" id="9763290at2"/>
<sequence>MRNSVCYFPKQAGFTLLELLISLSMVLLVVVGVQMFTSGVVFDQKNISEDHDQSTQTRIALTNIQRDVAQSGFYPLLVDAGFDDEAKSLFSKTQKNYLGVQLVCLNNGVCTGLNVGSIQPVGSATDCNGNGSGADGQLTAEQYAKGGSFLPGTDVPVFSKDGKWAIVYNQYSVDSVLDTLTCRGSGASERNGYRARLSHLANDNASVHYTAVTNDNLGLSKRMTAPANRLVSLCIITLENATAAPAVPVDTDCAGGALSPAGVGKAYVKTHIDMPVYTESFIAGAP</sequence>
<dbReference type="NCBIfam" id="TIGR02532">
    <property type="entry name" value="IV_pilin_GFxxxE"/>
    <property type="match status" value="1"/>
</dbReference>
<dbReference type="PROSITE" id="PS00409">
    <property type="entry name" value="PROKAR_NTER_METHYL"/>
    <property type="match status" value="1"/>
</dbReference>
<dbReference type="Pfam" id="PF07963">
    <property type="entry name" value="N_methyl"/>
    <property type="match status" value="1"/>
</dbReference>
<dbReference type="InterPro" id="IPR012902">
    <property type="entry name" value="N_methyl_site"/>
</dbReference>
<keyword evidence="1" id="KW-0812">Transmembrane</keyword>
<comment type="caution">
    <text evidence="2">The sequence shown here is derived from an EMBL/GenBank/DDBJ whole genome shotgun (WGS) entry which is preliminary data.</text>
</comment>
<reference evidence="2 3" key="1">
    <citation type="submission" date="2019-03" db="EMBL/GenBank/DDBJ databases">
        <title>Genomic Encyclopedia of Type Strains, Phase IV (KMG-IV): sequencing the most valuable type-strain genomes for metagenomic binning, comparative biology and taxonomic classification.</title>
        <authorList>
            <person name="Goeker M."/>
        </authorList>
    </citation>
    <scope>NUCLEOTIDE SEQUENCE [LARGE SCALE GENOMIC DNA]</scope>
    <source>
        <strain evidence="2 3">DSM 102852</strain>
    </source>
</reference>
<name>A0A4R6Y8W2_9BURK</name>